<keyword evidence="4" id="KW-1185">Reference proteome</keyword>
<dbReference type="Gene3D" id="3.60.10.10">
    <property type="entry name" value="Endonuclease/exonuclease/phosphatase"/>
    <property type="match status" value="1"/>
</dbReference>
<dbReference type="Proteomes" id="UP000619536">
    <property type="component" value="Unassembled WGS sequence"/>
</dbReference>
<dbReference type="InterPro" id="IPR036691">
    <property type="entry name" value="Endo/exonu/phosph_ase_sf"/>
</dbReference>
<evidence type="ECO:0000259" key="2">
    <source>
        <dbReference type="Pfam" id="PF03372"/>
    </source>
</evidence>
<dbReference type="Pfam" id="PF03372">
    <property type="entry name" value="Exo_endo_phos"/>
    <property type="match status" value="1"/>
</dbReference>
<comment type="caution">
    <text evidence="3">The sequence shown here is derived from an EMBL/GenBank/DDBJ whole genome shotgun (WGS) entry which is preliminary data.</text>
</comment>
<feature type="compositionally biased region" description="Low complexity" evidence="1">
    <location>
        <begin position="147"/>
        <end position="173"/>
    </location>
</feature>
<sequence>MRDRDIRRCNQLAADHRAQQHHKPLLPIARVMTLNCRYGRADAQEIIEAVRAHHVQCVALQEVQPELLARLDTAGLRDTLPYRCAGIATNADNGGCNVILSAFPLEDCHTSSVDLDAAAVPLATVHIPMPTLSAFDSSSSNLDVSAPSSSEPNPFNPNSADSNSSGTNSSGTSHYTVRIASAHPKSPMRGCASWSTGIRALSQLACHNAIPTVVMGDLNSHSDHPSFRALLRSGFIDALASHNLVLRQQLGLSRLSGNPILTFPRWITWPRIELDHILVSQAASPSTYRLVALDAHAHAIGGTDHLAVIATLAMQQ</sequence>
<evidence type="ECO:0000256" key="1">
    <source>
        <dbReference type="SAM" id="MobiDB-lite"/>
    </source>
</evidence>
<accession>A0A8J3ALW8</accession>
<evidence type="ECO:0000313" key="3">
    <source>
        <dbReference type="EMBL" id="GGI15129.1"/>
    </source>
</evidence>
<gene>
    <name evidence="3" type="ORF">GCM10007377_14360</name>
</gene>
<feature type="domain" description="Endonuclease/exonuclease/phosphatase" evidence="2">
    <location>
        <begin position="32"/>
        <end position="286"/>
    </location>
</feature>
<organism evidence="3 4">
    <name type="scientific">Galliscardovia ingluviei</name>
    <dbReference type="NCBI Taxonomy" id="1769422"/>
    <lineage>
        <taxon>Bacteria</taxon>
        <taxon>Bacillati</taxon>
        <taxon>Actinomycetota</taxon>
        <taxon>Actinomycetes</taxon>
        <taxon>Bifidobacteriales</taxon>
        <taxon>Bifidobacteriaceae</taxon>
        <taxon>Galliscardovia</taxon>
    </lineage>
</organism>
<dbReference type="SUPFAM" id="SSF56219">
    <property type="entry name" value="DNase I-like"/>
    <property type="match status" value="1"/>
</dbReference>
<dbReference type="AlphaFoldDB" id="A0A8J3ALW8"/>
<reference evidence="3" key="1">
    <citation type="journal article" date="2014" name="Int. J. Syst. Evol. Microbiol.">
        <title>Complete genome sequence of Corynebacterium casei LMG S-19264T (=DSM 44701T), isolated from a smear-ripened cheese.</title>
        <authorList>
            <consortium name="US DOE Joint Genome Institute (JGI-PGF)"/>
            <person name="Walter F."/>
            <person name="Albersmeier A."/>
            <person name="Kalinowski J."/>
            <person name="Ruckert C."/>
        </authorList>
    </citation>
    <scope>NUCLEOTIDE SEQUENCE</scope>
    <source>
        <strain evidence="3">CCM 8606</strain>
    </source>
</reference>
<evidence type="ECO:0000313" key="4">
    <source>
        <dbReference type="Proteomes" id="UP000619536"/>
    </source>
</evidence>
<feature type="region of interest" description="Disordered" evidence="1">
    <location>
        <begin position="138"/>
        <end position="173"/>
    </location>
</feature>
<reference evidence="3" key="2">
    <citation type="submission" date="2020-09" db="EMBL/GenBank/DDBJ databases">
        <authorList>
            <person name="Sun Q."/>
            <person name="Sedlacek I."/>
        </authorList>
    </citation>
    <scope>NUCLEOTIDE SEQUENCE</scope>
    <source>
        <strain evidence="3">CCM 8606</strain>
    </source>
</reference>
<protein>
    <recommendedName>
        <fullName evidence="2">Endonuclease/exonuclease/phosphatase domain-containing protein</fullName>
    </recommendedName>
</protein>
<proteinExistence type="predicted"/>
<dbReference type="EMBL" id="BMDH01000005">
    <property type="protein sequence ID" value="GGI15129.1"/>
    <property type="molecule type" value="Genomic_DNA"/>
</dbReference>
<dbReference type="InterPro" id="IPR005135">
    <property type="entry name" value="Endo/exonuclease/phosphatase"/>
</dbReference>
<dbReference type="GO" id="GO:0003824">
    <property type="term" value="F:catalytic activity"/>
    <property type="evidence" value="ECO:0007669"/>
    <property type="project" value="InterPro"/>
</dbReference>
<name>A0A8J3ALW8_9BIFI</name>